<name>A0AAE1N4E8_9FABA</name>
<comment type="similarity">
    <text evidence="1">Belongs to the 'GDXG' lipolytic enzyme family.</text>
</comment>
<evidence type="ECO:0000313" key="3">
    <source>
        <dbReference type="EMBL" id="KAK4283110.1"/>
    </source>
</evidence>
<reference evidence="3" key="1">
    <citation type="submission" date="2023-10" db="EMBL/GenBank/DDBJ databases">
        <title>Chromosome-level genome of the transformable northern wattle, Acacia crassicarpa.</title>
        <authorList>
            <person name="Massaro I."/>
            <person name="Sinha N.R."/>
            <person name="Poethig S."/>
            <person name="Leichty A.R."/>
        </authorList>
    </citation>
    <scope>NUCLEOTIDE SEQUENCE</scope>
    <source>
        <strain evidence="3">Acra3RX</strain>
        <tissue evidence="3">Leaf</tissue>
    </source>
</reference>
<comment type="caution">
    <text evidence="3">The sequence shown here is derived from an EMBL/GenBank/DDBJ whole genome shotgun (WGS) entry which is preliminary data.</text>
</comment>
<protein>
    <recommendedName>
        <fullName evidence="2">Alpha/beta hydrolase fold-3 domain-containing protein</fullName>
    </recommendedName>
</protein>
<feature type="domain" description="Alpha/beta hydrolase fold-3" evidence="2">
    <location>
        <begin position="18"/>
        <end position="132"/>
    </location>
</feature>
<accession>A0AAE1N4E8</accession>
<dbReference type="Proteomes" id="UP001293593">
    <property type="component" value="Unassembled WGS sequence"/>
</dbReference>
<dbReference type="InterPro" id="IPR013094">
    <property type="entry name" value="AB_hydrolase_3"/>
</dbReference>
<dbReference type="GO" id="GO:0016787">
    <property type="term" value="F:hydrolase activity"/>
    <property type="evidence" value="ECO:0007669"/>
    <property type="project" value="InterPro"/>
</dbReference>
<dbReference type="EMBL" id="JAWXYG010000001">
    <property type="protein sequence ID" value="KAK4283110.1"/>
    <property type="molecule type" value="Genomic_DNA"/>
</dbReference>
<evidence type="ECO:0000256" key="1">
    <source>
        <dbReference type="ARBA" id="ARBA00010515"/>
    </source>
</evidence>
<proteinExistence type="inferred from homology"/>
<gene>
    <name evidence="3" type="ORF">QN277_000102</name>
</gene>
<dbReference type="SUPFAM" id="SSF53474">
    <property type="entry name" value="alpha/beta-Hydrolases"/>
    <property type="match status" value="1"/>
</dbReference>
<dbReference type="AlphaFoldDB" id="A0AAE1N4E8"/>
<sequence length="158" mass="17740">MAYYVGLRVADQVKQLEPLKIRGLIPVQQFSGGVQRTGSELRLINDTALRDGHVMGVWSLPEGADRDHEYCNPMAGEGRERVEKIRRRGWRVLVTGTEGDALVDRGKQLVKMMEEKRVNVLGYFTKGGSHGIQDHDLQKAKELYAVVKNLISSSTAYE</sequence>
<keyword evidence="4" id="KW-1185">Reference proteome</keyword>
<dbReference type="Pfam" id="PF07859">
    <property type="entry name" value="Abhydrolase_3"/>
    <property type="match status" value="1"/>
</dbReference>
<dbReference type="InterPro" id="IPR029058">
    <property type="entry name" value="AB_hydrolase_fold"/>
</dbReference>
<organism evidence="3 4">
    <name type="scientific">Acacia crassicarpa</name>
    <name type="common">northern wattle</name>
    <dbReference type="NCBI Taxonomy" id="499986"/>
    <lineage>
        <taxon>Eukaryota</taxon>
        <taxon>Viridiplantae</taxon>
        <taxon>Streptophyta</taxon>
        <taxon>Embryophyta</taxon>
        <taxon>Tracheophyta</taxon>
        <taxon>Spermatophyta</taxon>
        <taxon>Magnoliopsida</taxon>
        <taxon>eudicotyledons</taxon>
        <taxon>Gunneridae</taxon>
        <taxon>Pentapetalae</taxon>
        <taxon>rosids</taxon>
        <taxon>fabids</taxon>
        <taxon>Fabales</taxon>
        <taxon>Fabaceae</taxon>
        <taxon>Caesalpinioideae</taxon>
        <taxon>mimosoid clade</taxon>
        <taxon>Acacieae</taxon>
        <taxon>Acacia</taxon>
    </lineage>
</organism>
<evidence type="ECO:0000313" key="4">
    <source>
        <dbReference type="Proteomes" id="UP001293593"/>
    </source>
</evidence>
<dbReference type="Gene3D" id="3.40.50.1820">
    <property type="entry name" value="alpha/beta hydrolase"/>
    <property type="match status" value="1"/>
</dbReference>
<evidence type="ECO:0000259" key="2">
    <source>
        <dbReference type="Pfam" id="PF07859"/>
    </source>
</evidence>